<evidence type="ECO:0000313" key="1">
    <source>
        <dbReference type="EMBL" id="MBB6255053.1"/>
    </source>
</evidence>
<accession>A0A7X0B3M1</accession>
<keyword evidence="2" id="KW-1185">Reference proteome</keyword>
<gene>
    <name evidence="1" type="ORF">FHS74_005649</name>
</gene>
<dbReference type="EMBL" id="JACIIZ010000023">
    <property type="protein sequence ID" value="MBB6255053.1"/>
    <property type="molecule type" value="Genomic_DNA"/>
</dbReference>
<dbReference type="AlphaFoldDB" id="A0A7X0B3M1"/>
<dbReference type="RefSeq" id="WP_184807571.1">
    <property type="nucleotide sequence ID" value="NZ_JACIIZ010000023.1"/>
</dbReference>
<comment type="caution">
    <text evidence="1">The sequence shown here is derived from an EMBL/GenBank/DDBJ whole genome shotgun (WGS) entry which is preliminary data.</text>
</comment>
<name>A0A7X0B3M1_9PROT</name>
<dbReference type="Proteomes" id="UP000539175">
    <property type="component" value="Unassembled WGS sequence"/>
</dbReference>
<evidence type="ECO:0000313" key="2">
    <source>
        <dbReference type="Proteomes" id="UP000539175"/>
    </source>
</evidence>
<sequence>MIVSLASEVTVLRARLDTCERLLVAAQVLAPGAVDSFSPDAAAQAERDGLRQHTLNKVFRPLQEAAMADVAAASRPIAGKEIQA</sequence>
<proteinExistence type="predicted"/>
<organism evidence="1 2">
    <name type="scientific">Nitrospirillum iridis</name>
    <dbReference type="NCBI Taxonomy" id="765888"/>
    <lineage>
        <taxon>Bacteria</taxon>
        <taxon>Pseudomonadati</taxon>
        <taxon>Pseudomonadota</taxon>
        <taxon>Alphaproteobacteria</taxon>
        <taxon>Rhodospirillales</taxon>
        <taxon>Azospirillaceae</taxon>
        <taxon>Nitrospirillum</taxon>
    </lineage>
</organism>
<protein>
    <submittedName>
        <fullName evidence="1">Uncharacterized protein</fullName>
    </submittedName>
</protein>
<reference evidence="1 2" key="1">
    <citation type="submission" date="2020-08" db="EMBL/GenBank/DDBJ databases">
        <title>Genomic Encyclopedia of Type Strains, Phase IV (KMG-IV): sequencing the most valuable type-strain genomes for metagenomic binning, comparative biology and taxonomic classification.</title>
        <authorList>
            <person name="Goeker M."/>
        </authorList>
    </citation>
    <scope>NUCLEOTIDE SEQUENCE [LARGE SCALE GENOMIC DNA]</scope>
    <source>
        <strain evidence="1 2">DSM 22198</strain>
    </source>
</reference>